<proteinExistence type="predicted"/>
<keyword evidence="2" id="KW-1185">Reference proteome</keyword>
<evidence type="ECO:0000313" key="1">
    <source>
        <dbReference type="EMBL" id="KAK3064904.1"/>
    </source>
</evidence>
<gene>
    <name evidence="1" type="ORF">LTS18_002811</name>
</gene>
<organism evidence="1 2">
    <name type="scientific">Coniosporium uncinatum</name>
    <dbReference type="NCBI Taxonomy" id="93489"/>
    <lineage>
        <taxon>Eukaryota</taxon>
        <taxon>Fungi</taxon>
        <taxon>Dikarya</taxon>
        <taxon>Ascomycota</taxon>
        <taxon>Pezizomycotina</taxon>
        <taxon>Dothideomycetes</taxon>
        <taxon>Dothideomycetes incertae sedis</taxon>
        <taxon>Coniosporium</taxon>
    </lineage>
</organism>
<protein>
    <submittedName>
        <fullName evidence="1">Uncharacterized protein</fullName>
    </submittedName>
</protein>
<comment type="caution">
    <text evidence="1">The sequence shown here is derived from an EMBL/GenBank/DDBJ whole genome shotgun (WGS) entry which is preliminary data.</text>
</comment>
<evidence type="ECO:0000313" key="2">
    <source>
        <dbReference type="Proteomes" id="UP001186974"/>
    </source>
</evidence>
<accession>A0ACC3DC80</accession>
<reference evidence="1" key="1">
    <citation type="submission" date="2024-09" db="EMBL/GenBank/DDBJ databases">
        <title>Black Yeasts Isolated from many extreme environments.</title>
        <authorList>
            <person name="Coleine C."/>
            <person name="Stajich J.E."/>
            <person name="Selbmann L."/>
        </authorList>
    </citation>
    <scope>NUCLEOTIDE SEQUENCE</scope>
    <source>
        <strain evidence="1">CCFEE 5737</strain>
    </source>
</reference>
<dbReference type="EMBL" id="JAWDJW010006401">
    <property type="protein sequence ID" value="KAK3064904.1"/>
    <property type="molecule type" value="Genomic_DNA"/>
</dbReference>
<dbReference type="Proteomes" id="UP001186974">
    <property type="component" value="Unassembled WGS sequence"/>
</dbReference>
<sequence length="240" mass="24908">MNNTAGSFALLRAKVPRDSAIARKLREAGAIILGKTDLGQWVNFRSSNSSNGWSTYEGKTYAAYYANQDPNGSSSGSGVSSSIGLALAALGTETDGSIVSPANRNKLVGIKPTVGLTSRNPVIPISEHQDTIGPMARTVKDAASYILQVIAGVDNYTFAISNNGTLADYISALNCSALDGARIGVAANLIEAFTDPVSATEIRAFDAAVSLIADAGATIVPTPTPPRSSNISTQSLRRKS</sequence>
<name>A0ACC3DC80_9PEZI</name>